<dbReference type="Proteomes" id="UP000596202">
    <property type="component" value="Chromosome"/>
</dbReference>
<dbReference type="OrthoDB" id="8480829at2"/>
<organism evidence="1 2">
    <name type="scientific">Myroides odoratus</name>
    <name type="common">Flavobacterium odoratum</name>
    <dbReference type="NCBI Taxonomy" id="256"/>
    <lineage>
        <taxon>Bacteria</taxon>
        <taxon>Pseudomonadati</taxon>
        <taxon>Bacteroidota</taxon>
        <taxon>Flavobacteriia</taxon>
        <taxon>Flavobacteriales</taxon>
        <taxon>Flavobacteriaceae</taxon>
        <taxon>Myroides</taxon>
    </lineage>
</organism>
<sequence>MKIVIKVKKEVEAKYLLVSAGVRYYEDATVNGIEDVEGSLIPCKVNDRWCPKINIDTGVIENWEKGKVANIHYKVCDDGNYKLLDVNENIIIDKDSYVPSCLSPKENGYGDYIIMDVSEEGVISNWKFDFKEFK</sequence>
<protein>
    <submittedName>
        <fullName evidence="1">Uncharacterized protein</fullName>
    </submittedName>
</protein>
<evidence type="ECO:0000313" key="2">
    <source>
        <dbReference type="Proteomes" id="UP000596202"/>
    </source>
</evidence>
<dbReference type="EMBL" id="CP068108">
    <property type="protein sequence ID" value="QQT98934.1"/>
    <property type="molecule type" value="Genomic_DNA"/>
</dbReference>
<dbReference type="GeneID" id="93528384"/>
<dbReference type="AlphaFoldDB" id="A0A9Q6Z912"/>
<proteinExistence type="predicted"/>
<evidence type="ECO:0000313" key="1">
    <source>
        <dbReference type="EMBL" id="QQT98934.1"/>
    </source>
</evidence>
<accession>A0A9Q6Z912</accession>
<reference evidence="1 2" key="1">
    <citation type="submission" date="2021-01" db="EMBL/GenBank/DDBJ databases">
        <title>FDA dAtabase for Regulatory Grade micrObial Sequences (FDA-ARGOS): Supporting development and validation of Infectious Disease Dx tests.</title>
        <authorList>
            <person name="Sproer C."/>
            <person name="Gronow S."/>
            <person name="Severitt S."/>
            <person name="Schroder I."/>
            <person name="Tallon L."/>
            <person name="Sadzewicz L."/>
            <person name="Zhao X."/>
            <person name="Boylan J."/>
            <person name="Ott S."/>
            <person name="Bowen H."/>
            <person name="Vavikolanu K."/>
            <person name="Mehta A."/>
            <person name="Aluvathingal J."/>
            <person name="Nadendla S."/>
            <person name="Lowell S."/>
            <person name="Myers T."/>
            <person name="Yan Y."/>
            <person name="Sichtig H."/>
        </authorList>
    </citation>
    <scope>NUCLEOTIDE SEQUENCE [LARGE SCALE GENOMIC DNA]</scope>
    <source>
        <strain evidence="1 2">FDAARGOS_1131</strain>
    </source>
</reference>
<gene>
    <name evidence="1" type="ORF">I6I88_11990</name>
</gene>
<name>A0A9Q6Z912_MYROD</name>
<dbReference type="RefSeq" id="WP_002986318.1">
    <property type="nucleotide sequence ID" value="NZ_CP068108.1"/>
</dbReference>